<dbReference type="InterPro" id="IPR000595">
    <property type="entry name" value="cNMP-bd_dom"/>
</dbReference>
<evidence type="ECO:0000259" key="1">
    <source>
        <dbReference type="PROSITE" id="PS50042"/>
    </source>
</evidence>
<dbReference type="EMBL" id="QXML01000001">
    <property type="protein sequence ID" value="RIW18486.1"/>
    <property type="molecule type" value="Genomic_DNA"/>
</dbReference>
<sequence length="206" mass="23777">MDFSLFNYLRENEVEGISQVKALEIEKGELLYQPPQRITPIYEIVKGAIRIGSYSPNGEEICFDILKPGDFFGNLQYLNGQFSEFAKSLTPVVLRSYDLAFFKKITTQIPTVSEWFSHKLVSRWCRAEDRLFAVRSLNAQEKVQRILKQFQEHIEDGTGRKHSIVNLLTLQDMADLTGMTRQTVSKVIKEELFRSGHKRSKLRSLA</sequence>
<dbReference type="Pfam" id="PF00027">
    <property type="entry name" value="cNMP_binding"/>
    <property type="match status" value="1"/>
</dbReference>
<dbReference type="InterPro" id="IPR018490">
    <property type="entry name" value="cNMP-bd_dom_sf"/>
</dbReference>
<dbReference type="RefSeq" id="WP_119475965.1">
    <property type="nucleotide sequence ID" value="NZ_QXML01000001.1"/>
</dbReference>
<dbReference type="InterPro" id="IPR036390">
    <property type="entry name" value="WH_DNA-bd_sf"/>
</dbReference>
<keyword evidence="3" id="KW-1185">Reference proteome</keyword>
<evidence type="ECO:0000313" key="3">
    <source>
        <dbReference type="Proteomes" id="UP000283522"/>
    </source>
</evidence>
<dbReference type="AlphaFoldDB" id="A0A418PWP2"/>
<proteinExistence type="predicted"/>
<dbReference type="InterPro" id="IPR014710">
    <property type="entry name" value="RmlC-like_jellyroll"/>
</dbReference>
<comment type="caution">
    <text evidence="2">The sequence shown here is derived from an EMBL/GenBank/DDBJ whole genome shotgun (WGS) entry which is preliminary data.</text>
</comment>
<dbReference type="CDD" id="cd00038">
    <property type="entry name" value="CAP_ED"/>
    <property type="match status" value="1"/>
</dbReference>
<gene>
    <name evidence="2" type="ORF">D0X99_02020</name>
</gene>
<reference evidence="2 3" key="1">
    <citation type="submission" date="2018-09" db="EMBL/GenBank/DDBJ databases">
        <authorList>
            <person name="Wang X."/>
            <person name="Du Z."/>
        </authorList>
    </citation>
    <scope>NUCLEOTIDE SEQUENCE [LARGE SCALE GENOMIC DNA]</scope>
    <source>
        <strain evidence="2 3">N3</strain>
    </source>
</reference>
<feature type="domain" description="Cyclic nucleotide-binding" evidence="1">
    <location>
        <begin position="25"/>
        <end position="80"/>
    </location>
</feature>
<dbReference type="Proteomes" id="UP000283522">
    <property type="component" value="Unassembled WGS sequence"/>
</dbReference>
<dbReference type="OrthoDB" id="667966at2"/>
<dbReference type="PROSITE" id="PS50042">
    <property type="entry name" value="CNMP_BINDING_3"/>
    <property type="match status" value="1"/>
</dbReference>
<accession>A0A418PWP2</accession>
<evidence type="ECO:0000313" key="2">
    <source>
        <dbReference type="EMBL" id="RIW18486.1"/>
    </source>
</evidence>
<dbReference type="Gene3D" id="2.60.120.10">
    <property type="entry name" value="Jelly Rolls"/>
    <property type="match status" value="1"/>
</dbReference>
<dbReference type="SUPFAM" id="SSF46785">
    <property type="entry name" value="Winged helix' DNA-binding domain"/>
    <property type="match status" value="1"/>
</dbReference>
<dbReference type="SUPFAM" id="SSF51206">
    <property type="entry name" value="cAMP-binding domain-like"/>
    <property type="match status" value="1"/>
</dbReference>
<organism evidence="2 3">
    <name type="scientific">Algoriphagus lacus</name>
    <dbReference type="NCBI Taxonomy" id="2056311"/>
    <lineage>
        <taxon>Bacteria</taxon>
        <taxon>Pseudomonadati</taxon>
        <taxon>Bacteroidota</taxon>
        <taxon>Cytophagia</taxon>
        <taxon>Cytophagales</taxon>
        <taxon>Cyclobacteriaceae</taxon>
        <taxon>Algoriphagus</taxon>
    </lineage>
</organism>
<name>A0A418PWP2_9BACT</name>
<protein>
    <submittedName>
        <fullName evidence="2">Crp/Fnr family transcriptional regulator</fullName>
    </submittedName>
</protein>